<evidence type="ECO:0000313" key="4">
    <source>
        <dbReference type="EMBL" id="WVZ53641.1"/>
    </source>
</evidence>
<dbReference type="InterPro" id="IPR012337">
    <property type="entry name" value="RNaseH-like_sf"/>
</dbReference>
<dbReference type="Pfam" id="PF04937">
    <property type="entry name" value="DUF659"/>
    <property type="match status" value="1"/>
</dbReference>
<feature type="region of interest" description="Disordered" evidence="1">
    <location>
        <begin position="157"/>
        <end position="197"/>
    </location>
</feature>
<sequence length="790" mass="90146">MERDSGYATKGKGKLLAAGETSSAGWEWVVAVNGTRKQLRGPIDDAWSHGEKWKSQGWKCGYCPAARDSGGKTRLRLHLAGLRGDGEPCLNVPHRMREIMLGDHAKGTKKRADAKERRLFVEKAIIEETYRDVRRANIPRDEAGQVEWALRESLRDQNAQYSSPPFGSSPPLDKSSSRSSNHTPPLDRARCSRSQSTMDRVDIMLQGGAKERLGRALTKWFHANDIPGRKADCPYFVAAIKIAQQLGEGVAIPRGRDIDGPLLDINYDDLRARMDDHKEDWRRFGVTIMCDSWTGPTMMCIINFMVFCNGLMFFHKTVDATGHKQNAEFIFDCIEEVIVKDVGLEWVVQIVMDNGANYKKACENLISLYDHITWQPCAAHTINLMLKDIACFDEVGELLYSAKRMCRFLYKHNRLHAMMKDKIGRELIRWNATRFGTLFLFLQSFLDRQEKFQSWMVSSDWKNNDWRDEDDHKFTYDCLTDRIWWNKVELVLKAVTPLYSVLRFVDQDKNGTISGFVPRMLHAQAEIFAKLKHDKNASRDIINRLNEVINRRTRYLVNGTLMSAAAGLDPYALYTSKLVKNPSVVFAVTMAIKKLASSPSEASMAIDQFTKTFSKQAKLFASLEARSSALRHETSPAEWWNSYGGQCKELQKIAIRIVSQCSSSSGCERNWSTFALVHTKLRARLGYEKLEKLVYVHYNLKLCIKQFEGESDKKEIDPCSMMMDLALFDENNPIMDWFSNSRAESTPILDEYDDDDDDWTAPGGFLISELGMNDSEVSAFKRDLQFGKNK</sequence>
<protein>
    <submittedName>
        <fullName evidence="4">Uncharacterized protein</fullName>
    </submittedName>
</protein>
<dbReference type="InterPro" id="IPR008906">
    <property type="entry name" value="HATC_C_dom"/>
</dbReference>
<dbReference type="SUPFAM" id="SSF53098">
    <property type="entry name" value="Ribonuclease H-like"/>
    <property type="match status" value="1"/>
</dbReference>
<feature type="domain" description="DUF659" evidence="2">
    <location>
        <begin position="256"/>
        <end position="404"/>
    </location>
</feature>
<gene>
    <name evidence="4" type="ORF">U9M48_004553</name>
</gene>
<dbReference type="InterPro" id="IPR007021">
    <property type="entry name" value="DUF659"/>
</dbReference>
<dbReference type="AlphaFoldDB" id="A0AAQ3SHS3"/>
<evidence type="ECO:0000259" key="2">
    <source>
        <dbReference type="Pfam" id="PF04937"/>
    </source>
</evidence>
<evidence type="ECO:0000313" key="5">
    <source>
        <dbReference type="Proteomes" id="UP001341281"/>
    </source>
</evidence>
<organism evidence="4 5">
    <name type="scientific">Paspalum notatum var. saurae</name>
    <dbReference type="NCBI Taxonomy" id="547442"/>
    <lineage>
        <taxon>Eukaryota</taxon>
        <taxon>Viridiplantae</taxon>
        <taxon>Streptophyta</taxon>
        <taxon>Embryophyta</taxon>
        <taxon>Tracheophyta</taxon>
        <taxon>Spermatophyta</taxon>
        <taxon>Magnoliopsida</taxon>
        <taxon>Liliopsida</taxon>
        <taxon>Poales</taxon>
        <taxon>Poaceae</taxon>
        <taxon>PACMAD clade</taxon>
        <taxon>Panicoideae</taxon>
        <taxon>Andropogonodae</taxon>
        <taxon>Paspaleae</taxon>
        <taxon>Paspalinae</taxon>
        <taxon>Paspalum</taxon>
    </lineage>
</organism>
<dbReference type="PANTHER" id="PTHR46951">
    <property type="entry name" value="BED-TYPE DOMAIN-CONTAINING PROTEIN"/>
    <property type="match status" value="1"/>
</dbReference>
<name>A0AAQ3SHS3_PASNO</name>
<evidence type="ECO:0000256" key="1">
    <source>
        <dbReference type="SAM" id="MobiDB-lite"/>
    </source>
</evidence>
<feature type="non-terminal residue" evidence="4">
    <location>
        <position position="790"/>
    </location>
</feature>
<reference evidence="4 5" key="1">
    <citation type="submission" date="2024-02" db="EMBL/GenBank/DDBJ databases">
        <title>High-quality chromosome-scale genome assembly of Pensacola bahiagrass (Paspalum notatum Flugge var. saurae).</title>
        <authorList>
            <person name="Vega J.M."/>
            <person name="Podio M."/>
            <person name="Orjuela J."/>
            <person name="Siena L.A."/>
            <person name="Pessino S.C."/>
            <person name="Combes M.C."/>
            <person name="Mariac C."/>
            <person name="Albertini E."/>
            <person name="Pupilli F."/>
            <person name="Ortiz J.P.A."/>
            <person name="Leblanc O."/>
        </authorList>
    </citation>
    <scope>NUCLEOTIDE SEQUENCE [LARGE SCALE GENOMIC DNA]</scope>
    <source>
        <strain evidence="4">R1</strain>
        <tissue evidence="4">Leaf</tissue>
    </source>
</reference>
<evidence type="ECO:0000259" key="3">
    <source>
        <dbReference type="Pfam" id="PF05699"/>
    </source>
</evidence>
<feature type="compositionally biased region" description="Low complexity" evidence="1">
    <location>
        <begin position="169"/>
        <end position="180"/>
    </location>
</feature>
<keyword evidence="5" id="KW-1185">Reference proteome</keyword>
<proteinExistence type="predicted"/>
<dbReference type="Pfam" id="PF05699">
    <property type="entry name" value="Dimer_Tnp_hAT"/>
    <property type="match status" value="1"/>
</dbReference>
<feature type="compositionally biased region" description="Polar residues" evidence="1">
    <location>
        <begin position="157"/>
        <end position="166"/>
    </location>
</feature>
<feature type="domain" description="HAT C-terminal dimerisation" evidence="3">
    <location>
        <begin position="632"/>
        <end position="700"/>
    </location>
</feature>
<dbReference type="EMBL" id="CP144745">
    <property type="protein sequence ID" value="WVZ53641.1"/>
    <property type="molecule type" value="Genomic_DNA"/>
</dbReference>
<dbReference type="GO" id="GO:0046983">
    <property type="term" value="F:protein dimerization activity"/>
    <property type="evidence" value="ECO:0007669"/>
    <property type="project" value="InterPro"/>
</dbReference>
<accession>A0AAQ3SHS3</accession>
<dbReference type="PANTHER" id="PTHR46951:SF2">
    <property type="entry name" value="BED-TYPE DOMAIN-CONTAINING PROTEIN"/>
    <property type="match status" value="1"/>
</dbReference>
<dbReference type="Proteomes" id="UP001341281">
    <property type="component" value="Chromosome 01"/>
</dbReference>